<accession>A0A7M7IYS5</accession>
<dbReference type="SMART" id="SM00020">
    <property type="entry name" value="Tryp_SPc"/>
    <property type="match status" value="1"/>
</dbReference>
<dbReference type="GeneID" id="100119967"/>
<dbReference type="InParanoid" id="A0A7M7IYS5"/>
<dbReference type="EnsemblMetazoa" id="XM_016981452">
    <property type="protein sequence ID" value="XP_016836941"/>
    <property type="gene ID" value="LOC100119967"/>
</dbReference>
<comment type="subcellular location">
    <subcellularLocation>
        <location evidence="1">Secreted</location>
    </subcellularLocation>
</comment>
<evidence type="ECO:0000313" key="10">
    <source>
        <dbReference type="Proteomes" id="UP000002358"/>
    </source>
</evidence>
<dbReference type="GO" id="GO:0004252">
    <property type="term" value="F:serine-type endopeptidase activity"/>
    <property type="evidence" value="ECO:0007669"/>
    <property type="project" value="InterPro"/>
</dbReference>
<keyword evidence="7" id="KW-0732">Signal</keyword>
<evidence type="ECO:0000259" key="8">
    <source>
        <dbReference type="PROSITE" id="PS50240"/>
    </source>
</evidence>
<dbReference type="SMR" id="A0A7M7IYS5"/>
<dbReference type="PROSITE" id="PS50240">
    <property type="entry name" value="TRYPSIN_DOM"/>
    <property type="match status" value="1"/>
</dbReference>
<evidence type="ECO:0000256" key="6">
    <source>
        <dbReference type="ARBA" id="ARBA00023157"/>
    </source>
</evidence>
<dbReference type="OrthoDB" id="10059102at2759"/>
<dbReference type="FunFam" id="2.40.10.10:FF:000068">
    <property type="entry name" value="transmembrane protease serine 2"/>
    <property type="match status" value="1"/>
</dbReference>
<evidence type="ECO:0000313" key="9">
    <source>
        <dbReference type="EnsemblMetazoa" id="XP_016836941"/>
    </source>
</evidence>
<name>A0A7M7IYS5_NASVI</name>
<reference evidence="9" key="1">
    <citation type="submission" date="2021-01" db="UniProtKB">
        <authorList>
            <consortium name="EnsemblMetazoa"/>
        </authorList>
    </citation>
    <scope>IDENTIFICATION</scope>
</reference>
<dbReference type="PANTHER" id="PTHR24264">
    <property type="entry name" value="TRYPSIN-RELATED"/>
    <property type="match status" value="1"/>
</dbReference>
<dbReference type="InterPro" id="IPR001254">
    <property type="entry name" value="Trypsin_dom"/>
</dbReference>
<keyword evidence="5" id="KW-0720">Serine protease</keyword>
<evidence type="ECO:0000256" key="7">
    <source>
        <dbReference type="SAM" id="SignalP"/>
    </source>
</evidence>
<evidence type="ECO:0000256" key="2">
    <source>
        <dbReference type="ARBA" id="ARBA00022525"/>
    </source>
</evidence>
<evidence type="ECO:0000256" key="3">
    <source>
        <dbReference type="ARBA" id="ARBA00022670"/>
    </source>
</evidence>
<dbReference type="RefSeq" id="XP_016836941.1">
    <property type="nucleotide sequence ID" value="XM_016981452.3"/>
</dbReference>
<dbReference type="AlphaFoldDB" id="A0A7M7IYS5"/>
<protein>
    <recommendedName>
        <fullName evidence="8">Peptidase S1 domain-containing protein</fullName>
    </recommendedName>
</protein>
<dbReference type="PROSITE" id="PS00134">
    <property type="entry name" value="TRYPSIN_HIS"/>
    <property type="match status" value="1"/>
</dbReference>
<evidence type="ECO:0000256" key="5">
    <source>
        <dbReference type="ARBA" id="ARBA00022825"/>
    </source>
</evidence>
<evidence type="ECO:0000256" key="1">
    <source>
        <dbReference type="ARBA" id="ARBA00004613"/>
    </source>
</evidence>
<dbReference type="InterPro" id="IPR009003">
    <property type="entry name" value="Peptidase_S1_PA"/>
</dbReference>
<dbReference type="SUPFAM" id="SSF50494">
    <property type="entry name" value="Trypsin-like serine proteases"/>
    <property type="match status" value="1"/>
</dbReference>
<keyword evidence="2" id="KW-0964">Secreted</keyword>
<dbReference type="InterPro" id="IPR001314">
    <property type="entry name" value="Peptidase_S1A"/>
</dbReference>
<feature type="signal peptide" evidence="7">
    <location>
        <begin position="1"/>
        <end position="20"/>
    </location>
</feature>
<feature type="domain" description="Peptidase S1" evidence="8">
    <location>
        <begin position="21"/>
        <end position="249"/>
    </location>
</feature>
<dbReference type="PRINTS" id="PR00722">
    <property type="entry name" value="CHYMOTRYPSIN"/>
</dbReference>
<dbReference type="Proteomes" id="UP000002358">
    <property type="component" value="Chromosome 1"/>
</dbReference>
<keyword evidence="6" id="KW-1015">Disulfide bond</keyword>
<dbReference type="PANTHER" id="PTHR24264:SF65">
    <property type="entry name" value="SRCR DOMAIN-CONTAINING PROTEIN"/>
    <property type="match status" value="1"/>
</dbReference>
<dbReference type="InterPro" id="IPR018114">
    <property type="entry name" value="TRYPSIN_HIS"/>
</dbReference>
<dbReference type="InterPro" id="IPR050127">
    <property type="entry name" value="Serine_Proteases_S1"/>
</dbReference>
<evidence type="ECO:0000256" key="4">
    <source>
        <dbReference type="ARBA" id="ARBA00022801"/>
    </source>
</evidence>
<organism evidence="9 10">
    <name type="scientific">Nasonia vitripennis</name>
    <name type="common">Parasitic wasp</name>
    <dbReference type="NCBI Taxonomy" id="7425"/>
    <lineage>
        <taxon>Eukaryota</taxon>
        <taxon>Metazoa</taxon>
        <taxon>Ecdysozoa</taxon>
        <taxon>Arthropoda</taxon>
        <taxon>Hexapoda</taxon>
        <taxon>Insecta</taxon>
        <taxon>Pterygota</taxon>
        <taxon>Neoptera</taxon>
        <taxon>Endopterygota</taxon>
        <taxon>Hymenoptera</taxon>
        <taxon>Apocrita</taxon>
        <taxon>Proctotrupomorpha</taxon>
        <taxon>Chalcidoidea</taxon>
        <taxon>Pteromalidae</taxon>
        <taxon>Pteromalinae</taxon>
        <taxon>Nasonia</taxon>
    </lineage>
</organism>
<keyword evidence="4" id="KW-0378">Hydrolase</keyword>
<dbReference type="GO" id="GO:0006508">
    <property type="term" value="P:proteolysis"/>
    <property type="evidence" value="ECO:0007669"/>
    <property type="project" value="UniProtKB-KW"/>
</dbReference>
<dbReference type="CDD" id="cd00190">
    <property type="entry name" value="Tryp_SPc"/>
    <property type="match status" value="1"/>
</dbReference>
<keyword evidence="3" id="KW-0645">Protease</keyword>
<keyword evidence="10" id="KW-1185">Reference proteome</keyword>
<feature type="chain" id="PRO_5029917537" description="Peptidase S1 domain-containing protein" evidence="7">
    <location>
        <begin position="21"/>
        <end position="252"/>
    </location>
</feature>
<dbReference type="KEGG" id="nvi:100119967"/>
<sequence length="252" mass="28295">MIWNYSFFFLFSTMCIGVESISNGTFISIKDAPFFVTIFPNNIFACGGAIISEYWVVTAAHCFDFYRAYGTIVLTIHTGSSTKPTEGNYDADKVIFHKDYIPDSFKGTERNDICLIKLSKPIEFNEFQQPIKIAKDPLKGGDRAITYGLGKQGKTRTETLVLKKMESDIMNQEDCRSKYMSYLQSDVFCLGEDGFTIPCSGDSGGPIVVDGKLAGVVSRGELCIHRNSNTLSTHVRVHKHYDWIIKHTGIKY</sequence>
<dbReference type="GO" id="GO:0005615">
    <property type="term" value="C:extracellular space"/>
    <property type="evidence" value="ECO:0007669"/>
    <property type="project" value="TreeGrafter"/>
</dbReference>
<proteinExistence type="predicted"/>
<dbReference type="Gene3D" id="2.40.10.10">
    <property type="entry name" value="Trypsin-like serine proteases"/>
    <property type="match status" value="1"/>
</dbReference>
<dbReference type="InterPro" id="IPR043504">
    <property type="entry name" value="Peptidase_S1_PA_chymotrypsin"/>
</dbReference>
<dbReference type="Pfam" id="PF00089">
    <property type="entry name" value="Trypsin"/>
    <property type="match status" value="1"/>
</dbReference>